<reference evidence="7 8" key="1">
    <citation type="submission" date="2014-04" db="EMBL/GenBank/DDBJ databases">
        <title>Characterization and application of a salt tolerant electro-active bacterium.</title>
        <authorList>
            <person name="Yang L."/>
            <person name="Wei S."/>
            <person name="Tay Q.X.M."/>
        </authorList>
    </citation>
    <scope>NUCLEOTIDE SEQUENCE [LARGE SCALE GENOMIC DNA]</scope>
    <source>
        <strain evidence="7 8">LY1</strain>
    </source>
</reference>
<keyword evidence="8" id="KW-1185">Reference proteome</keyword>
<sequence>MKYKIFAYILIVTAMVACQDDFLERPPLDRLTDETYWTTEENVRTFAWGFYPEFFSGYGSGFTWGRYFTGQSLNDDFSASNPAQFRLQPVTAAGTNYWRFSWIRKANLFINRIQTVPMSEEAINHWTGVARFFRALEYANMVNQFGDVPWFEEEVSDQDPSQLFRPRDPRTFVMDRVLEDFQFAVANVRTQDGTAGLTVNKDVVLAFMSQVMLFEGSWQKYHDGNNTKASEYFEAAKWAADQLINSGRYTLGNYREVFTSINLAGNPEVILYRHYEAGMLTHSLMSYNNTGEAQTGVSKNAIDAYLADDGLPIGISSKYQGDRTREQMMANRDPRLYETFVSYEYRINGIVPNYSTTGIATHKYLNEEIRNSVEGFSNLNITDAPVIRYGEVLMNYAEAAAELSSLGGTAFSQADLDKSINVLRARPGINMPPVSLAGNGFAVNGIAYTDPNQDQSVPPVLWEIRRERRIELMMEGFRLDDLRRWKKLEYTDTQANPSINRGAWITRAAYPLLQSSVVLSEGSEGYIIPASVAASQRIFNNPRVYLDPVPIDQIALYRENGVELEQNPGW</sequence>
<dbReference type="eggNOG" id="COG0457">
    <property type="taxonomic scope" value="Bacteria"/>
</dbReference>
<evidence type="ECO:0000256" key="2">
    <source>
        <dbReference type="ARBA" id="ARBA00006275"/>
    </source>
</evidence>
<evidence type="ECO:0000313" key="7">
    <source>
        <dbReference type="EMBL" id="KEO75509.1"/>
    </source>
</evidence>
<dbReference type="RefSeq" id="WP_035069741.1">
    <property type="nucleotide sequence ID" value="NZ_JMIH01000011.1"/>
</dbReference>
<evidence type="ECO:0000313" key="8">
    <source>
        <dbReference type="Proteomes" id="UP000027821"/>
    </source>
</evidence>
<comment type="subcellular location">
    <subcellularLocation>
        <location evidence="1">Cell outer membrane</location>
    </subcellularLocation>
</comment>
<evidence type="ECO:0000256" key="1">
    <source>
        <dbReference type="ARBA" id="ARBA00004442"/>
    </source>
</evidence>
<accession>A0A074L2U5</accession>
<proteinExistence type="inferred from homology"/>
<dbReference type="SUPFAM" id="SSF48452">
    <property type="entry name" value="TPR-like"/>
    <property type="match status" value="1"/>
</dbReference>
<evidence type="ECO:0000256" key="3">
    <source>
        <dbReference type="ARBA" id="ARBA00022729"/>
    </source>
</evidence>
<dbReference type="Gene3D" id="1.25.40.390">
    <property type="match status" value="1"/>
</dbReference>
<organism evidence="7 8">
    <name type="scientific">Anditalea andensis</name>
    <dbReference type="NCBI Taxonomy" id="1048983"/>
    <lineage>
        <taxon>Bacteria</taxon>
        <taxon>Pseudomonadati</taxon>
        <taxon>Bacteroidota</taxon>
        <taxon>Cytophagia</taxon>
        <taxon>Cytophagales</taxon>
        <taxon>Cytophagaceae</taxon>
        <taxon>Anditalea</taxon>
    </lineage>
</organism>
<dbReference type="PROSITE" id="PS51257">
    <property type="entry name" value="PROKAR_LIPOPROTEIN"/>
    <property type="match status" value="1"/>
</dbReference>
<dbReference type="GO" id="GO:0009279">
    <property type="term" value="C:cell outer membrane"/>
    <property type="evidence" value="ECO:0007669"/>
    <property type="project" value="UniProtKB-SubCell"/>
</dbReference>
<comment type="caution">
    <text evidence="7">The sequence shown here is derived from an EMBL/GenBank/DDBJ whole genome shotgun (WGS) entry which is preliminary data.</text>
</comment>
<protein>
    <submittedName>
        <fullName evidence="7">Carbohydrate-binding protein SusD</fullName>
    </submittedName>
</protein>
<gene>
    <name evidence="7" type="ORF">EL17_01280</name>
</gene>
<dbReference type="Proteomes" id="UP000027821">
    <property type="component" value="Unassembled WGS sequence"/>
</dbReference>
<evidence type="ECO:0000256" key="5">
    <source>
        <dbReference type="ARBA" id="ARBA00023237"/>
    </source>
</evidence>
<dbReference type="STRING" id="1048983.EL17_01280"/>
<dbReference type="EMBL" id="JMIH01000011">
    <property type="protein sequence ID" value="KEO75509.1"/>
    <property type="molecule type" value="Genomic_DNA"/>
</dbReference>
<keyword evidence="3" id="KW-0732">Signal</keyword>
<evidence type="ECO:0000259" key="6">
    <source>
        <dbReference type="Pfam" id="PF07980"/>
    </source>
</evidence>
<dbReference type="Pfam" id="PF07980">
    <property type="entry name" value="SusD_RagB"/>
    <property type="match status" value="1"/>
</dbReference>
<comment type="similarity">
    <text evidence="2">Belongs to the SusD family.</text>
</comment>
<dbReference type="InterPro" id="IPR011990">
    <property type="entry name" value="TPR-like_helical_dom_sf"/>
</dbReference>
<dbReference type="InterPro" id="IPR012944">
    <property type="entry name" value="SusD_RagB_dom"/>
</dbReference>
<feature type="domain" description="RagB/SusD" evidence="6">
    <location>
        <begin position="287"/>
        <end position="570"/>
    </location>
</feature>
<keyword evidence="5" id="KW-0998">Cell outer membrane</keyword>
<dbReference type="OrthoDB" id="5694214at2"/>
<evidence type="ECO:0000256" key="4">
    <source>
        <dbReference type="ARBA" id="ARBA00023136"/>
    </source>
</evidence>
<name>A0A074L2U5_9BACT</name>
<dbReference type="AlphaFoldDB" id="A0A074L2U5"/>
<keyword evidence="4" id="KW-0472">Membrane</keyword>